<name>A0A6M5Z6T4_9BACT</name>
<reference evidence="1 2" key="1">
    <citation type="submission" date="2020-05" db="EMBL/GenBank/DDBJ databases">
        <title>Frigoriglobus tundricola gen. nov., sp. nov., a psychrotolerant cellulolytic planctomycete of the family Gemmataceae with two divergent copies of 16S rRNA gene.</title>
        <authorList>
            <person name="Kulichevskaya I.S."/>
            <person name="Ivanova A.A."/>
            <person name="Naumoff D.G."/>
            <person name="Beletsky A.V."/>
            <person name="Rijpstra W.I.C."/>
            <person name="Sinninghe Damste J.S."/>
            <person name="Mardanov A.V."/>
            <person name="Ravin N.V."/>
            <person name="Dedysh S.N."/>
        </authorList>
    </citation>
    <scope>NUCLEOTIDE SEQUENCE [LARGE SCALE GENOMIC DNA]</scope>
    <source>
        <strain evidence="1 2">PL17</strain>
        <plasmid evidence="2">ppl17-1</plasmid>
    </source>
</reference>
<dbReference type="RefSeq" id="WP_171476305.1">
    <property type="nucleotide sequence ID" value="NZ_CP053453.1"/>
</dbReference>
<dbReference type="EMBL" id="CP053453">
    <property type="protein sequence ID" value="QJX01342.1"/>
    <property type="molecule type" value="Genomic_DNA"/>
</dbReference>
<accession>A0A6M5Z6T4</accession>
<keyword evidence="1" id="KW-0614">Plasmid</keyword>
<dbReference type="KEGG" id="ftj:FTUN_8986"/>
<keyword evidence="2" id="KW-1185">Reference proteome</keyword>
<evidence type="ECO:0000313" key="2">
    <source>
        <dbReference type="Proteomes" id="UP000503447"/>
    </source>
</evidence>
<dbReference type="AlphaFoldDB" id="A0A6M5Z6T4"/>
<dbReference type="InterPro" id="IPR036388">
    <property type="entry name" value="WH-like_DNA-bd_sf"/>
</dbReference>
<dbReference type="Gene3D" id="1.10.10.10">
    <property type="entry name" value="Winged helix-like DNA-binding domain superfamily/Winged helix DNA-binding domain"/>
    <property type="match status" value="1"/>
</dbReference>
<protein>
    <recommendedName>
        <fullName evidence="3">RNA polymerase sigma factor 70 region 4 type 2 domain-containing protein</fullName>
    </recommendedName>
</protein>
<sequence>MARSDLTSTSTFSMDEVIRRLAINLVRKAAVLQESGGAPDQTAAVMLEQAEAEIRNQLACLLVVVLRRHVVELAHKYSGPRRQVEVDDLLDHTITALLKKIEADPTAYQNKTSDDWDNIGRTFVFNNVRNLAHKLVRGNDRNGWSTDELENVGSKAAPISRLDLQDEVRACRRWLKREGGGSPQDLLLFDLLYEGLDEGEIAEVLNLERGTVYQRFHRLRERFERYVNPRNTHP</sequence>
<dbReference type="SUPFAM" id="SSF88659">
    <property type="entry name" value="Sigma3 and sigma4 domains of RNA polymerase sigma factors"/>
    <property type="match status" value="1"/>
</dbReference>
<dbReference type="InterPro" id="IPR013324">
    <property type="entry name" value="RNA_pol_sigma_r3/r4-like"/>
</dbReference>
<evidence type="ECO:0000313" key="1">
    <source>
        <dbReference type="EMBL" id="QJX01342.1"/>
    </source>
</evidence>
<gene>
    <name evidence="1" type="ORF">FTUN_8986</name>
</gene>
<organism evidence="1 2">
    <name type="scientific">Frigoriglobus tundricola</name>
    <dbReference type="NCBI Taxonomy" id="2774151"/>
    <lineage>
        <taxon>Bacteria</taxon>
        <taxon>Pseudomonadati</taxon>
        <taxon>Planctomycetota</taxon>
        <taxon>Planctomycetia</taxon>
        <taxon>Gemmatales</taxon>
        <taxon>Gemmataceae</taxon>
        <taxon>Frigoriglobus</taxon>
    </lineage>
</organism>
<proteinExistence type="predicted"/>
<evidence type="ECO:0008006" key="3">
    <source>
        <dbReference type="Google" id="ProtNLM"/>
    </source>
</evidence>
<geneLocation type="plasmid" evidence="2">
    <name>ppl17-1</name>
</geneLocation>
<dbReference type="Proteomes" id="UP000503447">
    <property type="component" value="Plasmid pPL17-1"/>
</dbReference>